<keyword evidence="9 11" id="KW-0472">Membrane</keyword>
<proteinExistence type="predicted"/>
<evidence type="ECO:0000313" key="13">
    <source>
        <dbReference type="Proteomes" id="UP001054945"/>
    </source>
</evidence>
<gene>
    <name evidence="12" type="primary">Amn</name>
    <name evidence="12" type="ORF">CEXT_278531</name>
</gene>
<evidence type="ECO:0000256" key="6">
    <source>
        <dbReference type="ARBA" id="ARBA00022729"/>
    </source>
</evidence>
<dbReference type="PANTHER" id="PTHR14995">
    <property type="entry name" value="AMNIONLESS"/>
    <property type="match status" value="1"/>
</dbReference>
<organism evidence="12 13">
    <name type="scientific">Caerostris extrusa</name>
    <name type="common">Bark spider</name>
    <name type="synonym">Caerostris bankana</name>
    <dbReference type="NCBI Taxonomy" id="172846"/>
    <lineage>
        <taxon>Eukaryota</taxon>
        <taxon>Metazoa</taxon>
        <taxon>Ecdysozoa</taxon>
        <taxon>Arthropoda</taxon>
        <taxon>Chelicerata</taxon>
        <taxon>Arachnida</taxon>
        <taxon>Araneae</taxon>
        <taxon>Araneomorphae</taxon>
        <taxon>Entelegynae</taxon>
        <taxon>Araneoidea</taxon>
        <taxon>Araneidae</taxon>
        <taxon>Caerostris</taxon>
    </lineage>
</organism>
<reference evidence="12 13" key="1">
    <citation type="submission" date="2021-06" db="EMBL/GenBank/DDBJ databases">
        <title>Caerostris extrusa draft genome.</title>
        <authorList>
            <person name="Kono N."/>
            <person name="Arakawa K."/>
        </authorList>
    </citation>
    <scope>NUCLEOTIDE SEQUENCE [LARGE SCALE GENOMIC DNA]</scope>
</reference>
<evidence type="ECO:0000256" key="5">
    <source>
        <dbReference type="ARBA" id="ARBA00022692"/>
    </source>
</evidence>
<dbReference type="InterPro" id="IPR026112">
    <property type="entry name" value="AMN"/>
</dbReference>
<name>A0AAV4Q8P8_CAEEX</name>
<evidence type="ECO:0000256" key="8">
    <source>
        <dbReference type="ARBA" id="ARBA00022989"/>
    </source>
</evidence>
<keyword evidence="5 11" id="KW-0812">Transmembrane</keyword>
<dbReference type="GO" id="GO:0006898">
    <property type="term" value="P:receptor-mediated endocytosis"/>
    <property type="evidence" value="ECO:0007669"/>
    <property type="project" value="TreeGrafter"/>
</dbReference>
<evidence type="ECO:0000256" key="4">
    <source>
        <dbReference type="ARBA" id="ARBA00022475"/>
    </source>
</evidence>
<accession>A0AAV4Q8P8</accession>
<dbReference type="GO" id="GO:0030139">
    <property type="term" value="C:endocytic vesicle"/>
    <property type="evidence" value="ECO:0007669"/>
    <property type="project" value="TreeGrafter"/>
</dbReference>
<keyword evidence="6" id="KW-0732">Signal</keyword>
<keyword evidence="7" id="KW-0653">Protein transport</keyword>
<evidence type="ECO:0000313" key="12">
    <source>
        <dbReference type="EMBL" id="GIY05440.1"/>
    </source>
</evidence>
<feature type="transmembrane region" description="Helical" evidence="11">
    <location>
        <begin position="408"/>
        <end position="429"/>
    </location>
</feature>
<dbReference type="CDD" id="cd12087">
    <property type="entry name" value="TM_EGFR-like"/>
    <property type="match status" value="1"/>
</dbReference>
<dbReference type="Proteomes" id="UP001054945">
    <property type="component" value="Unassembled WGS sequence"/>
</dbReference>
<keyword evidence="4" id="KW-1003">Cell membrane</keyword>
<protein>
    <recommendedName>
        <fullName evidence="2">Protein amnionless</fullName>
    </recommendedName>
</protein>
<dbReference type="AlphaFoldDB" id="A0AAV4Q8P8"/>
<evidence type="ECO:0000256" key="2">
    <source>
        <dbReference type="ARBA" id="ARBA00021200"/>
    </source>
</evidence>
<keyword evidence="13" id="KW-1185">Reference proteome</keyword>
<dbReference type="GO" id="GO:0016324">
    <property type="term" value="C:apical plasma membrane"/>
    <property type="evidence" value="ECO:0007669"/>
    <property type="project" value="TreeGrafter"/>
</dbReference>
<evidence type="ECO:0000256" key="9">
    <source>
        <dbReference type="ARBA" id="ARBA00023136"/>
    </source>
</evidence>
<dbReference type="Pfam" id="PF14828">
    <property type="entry name" value="Amnionless"/>
    <property type="match status" value="1"/>
</dbReference>
<dbReference type="GO" id="GO:0015031">
    <property type="term" value="P:protein transport"/>
    <property type="evidence" value="ECO:0007669"/>
    <property type="project" value="UniProtKB-KW"/>
</dbReference>
<sequence>MSTIFQFLFCNLLASHSITAGLYWSEFLFKEATCSPKWFFAFTLVGVYYTVKKSRAEDIKIWDTNMNFDNPHNWKGGRLPCENDRVIFPASSSVVVFMPETVAVSDMILPLNGELIFPSSATLNITGRTGTGACVGQDALFQPSVESWYNPTNWNFTSDRLFPPSSPDRQSRRNRAVPHVYRVPCRWDRVQFPSRASFSVQGISPDASVASLTINGRNYNQDDLSNLLSSSTGKLLFPGNPSIEITNSPCTDPKGCICGNEKEPIFSAICKFEPPTPGPGLCLEPIRVIGHCDPMCATKLEATINSQFRMERYLELHRNLYSHSMYKEVDIFTSRISENKIQTIFVDTTITNEVANKLAQLMLSIYLADIKSVQSYGLRSIEINMASKFTGGPTSDQQFSTSGMSSGGIVGLVFATLILIALGAALYIYRRRQIEGFTFARFDLRSDKIELELGTTPHDELEPEEAPPTKSKKDESKGFDNPVFGKKLTPKGSSDAEDYPEVRDFVENPMFQLLEDSSESQ</sequence>
<comment type="subcellular location">
    <subcellularLocation>
        <location evidence="1">Cell membrane</location>
        <topology evidence="1">Single-pass type I membrane protein</topology>
    </subcellularLocation>
</comment>
<dbReference type="PANTHER" id="PTHR14995:SF2">
    <property type="entry name" value="PROTEIN AMNIONLESS"/>
    <property type="match status" value="1"/>
</dbReference>
<evidence type="ECO:0000256" key="3">
    <source>
        <dbReference type="ARBA" id="ARBA00022448"/>
    </source>
</evidence>
<evidence type="ECO:0000256" key="1">
    <source>
        <dbReference type="ARBA" id="ARBA00004251"/>
    </source>
</evidence>
<dbReference type="EMBL" id="BPLR01005844">
    <property type="protein sequence ID" value="GIY05440.1"/>
    <property type="molecule type" value="Genomic_DNA"/>
</dbReference>
<keyword evidence="3" id="KW-0813">Transport</keyword>
<evidence type="ECO:0000256" key="11">
    <source>
        <dbReference type="SAM" id="Phobius"/>
    </source>
</evidence>
<comment type="caution">
    <text evidence="12">The sequence shown here is derived from an EMBL/GenBank/DDBJ whole genome shotgun (WGS) entry which is preliminary data.</text>
</comment>
<evidence type="ECO:0000256" key="10">
    <source>
        <dbReference type="SAM" id="MobiDB-lite"/>
    </source>
</evidence>
<keyword evidence="8 11" id="KW-1133">Transmembrane helix</keyword>
<feature type="region of interest" description="Disordered" evidence="10">
    <location>
        <begin position="453"/>
        <end position="501"/>
    </location>
</feature>
<evidence type="ECO:0000256" key="7">
    <source>
        <dbReference type="ARBA" id="ARBA00022927"/>
    </source>
</evidence>